<dbReference type="AlphaFoldDB" id="A0A540UVX9"/>
<accession>A0A540UVX9</accession>
<reference evidence="1 2" key="1">
    <citation type="submission" date="2019-06" db="EMBL/GenBank/DDBJ databases">
        <title>Genome sequence of Ureibacillus terrenus.</title>
        <authorList>
            <person name="Maclea K.S."/>
            <person name="Simoes M."/>
        </authorList>
    </citation>
    <scope>NUCLEOTIDE SEQUENCE [LARGE SCALE GENOMIC DNA]</scope>
    <source>
        <strain evidence="1 2">ATCC BAA-384</strain>
    </source>
</reference>
<evidence type="ECO:0000313" key="2">
    <source>
        <dbReference type="Proteomes" id="UP000315753"/>
    </source>
</evidence>
<protein>
    <submittedName>
        <fullName evidence="1">Uncharacterized protein</fullName>
    </submittedName>
</protein>
<dbReference type="Proteomes" id="UP000315753">
    <property type="component" value="Unassembled WGS sequence"/>
</dbReference>
<gene>
    <name evidence="1" type="ORF">FKZ59_13495</name>
</gene>
<sequence>MISDSYKPNRQDISEWIRFCEWLENQPRKAAYDVPNEYSHLVSQEKIFVNMRKWMQENDCDCIFWSSGWGWRLRKGWRERLNKCLK</sequence>
<comment type="caution">
    <text evidence="1">The sequence shown here is derived from an EMBL/GenBank/DDBJ whole genome shotgun (WGS) entry which is preliminary data.</text>
</comment>
<dbReference type="RefSeq" id="WP_141603278.1">
    <property type="nucleotide sequence ID" value="NZ_VIGD01000027.1"/>
</dbReference>
<name>A0A540UVX9_9BACL</name>
<dbReference type="OrthoDB" id="5838738at2"/>
<proteinExistence type="predicted"/>
<evidence type="ECO:0000313" key="1">
    <source>
        <dbReference type="EMBL" id="TQE88650.1"/>
    </source>
</evidence>
<keyword evidence="2" id="KW-1185">Reference proteome</keyword>
<dbReference type="EMBL" id="VIGD01000027">
    <property type="protein sequence ID" value="TQE88650.1"/>
    <property type="molecule type" value="Genomic_DNA"/>
</dbReference>
<organism evidence="1 2">
    <name type="scientific">Ureibacillus terrenus</name>
    <dbReference type="NCBI Taxonomy" id="118246"/>
    <lineage>
        <taxon>Bacteria</taxon>
        <taxon>Bacillati</taxon>
        <taxon>Bacillota</taxon>
        <taxon>Bacilli</taxon>
        <taxon>Bacillales</taxon>
        <taxon>Caryophanaceae</taxon>
        <taxon>Ureibacillus</taxon>
    </lineage>
</organism>